<evidence type="ECO:0000259" key="1">
    <source>
        <dbReference type="Pfam" id="PF01464"/>
    </source>
</evidence>
<dbReference type="Proteomes" id="UP000189339">
    <property type="component" value="Unassembled WGS sequence"/>
</dbReference>
<dbReference type="Pfam" id="PF01464">
    <property type="entry name" value="SLT"/>
    <property type="match status" value="1"/>
</dbReference>
<reference evidence="2 3" key="1">
    <citation type="submission" date="2016-12" db="EMBL/GenBank/DDBJ databases">
        <title>Marinobacter lutaoensis whole genome sequencing.</title>
        <authorList>
            <person name="Verma A."/>
            <person name="Krishnamurthi S."/>
        </authorList>
    </citation>
    <scope>NUCLEOTIDE SEQUENCE [LARGE SCALE GENOMIC DNA]</scope>
    <source>
        <strain evidence="2 3">T5054</strain>
    </source>
</reference>
<dbReference type="RefSeq" id="WP_076725420.1">
    <property type="nucleotide sequence ID" value="NZ_MSCW01000009.1"/>
</dbReference>
<sequence length="162" mass="18362">MFDLPPPPMVPADAPPEMIQRLEQPTPLSRECLERVSRTYEVHPVILSLIARVEGGWTGAKIANKDGTYDLGLMQINTIHLEFLKNYGITEEMLRNNDCINLGFAAYYVRKVTTNQTAANAYEYLRAIARYHSKNEPHRTVYADKLMAEWENVSKAMSTGGE</sequence>
<evidence type="ECO:0000313" key="2">
    <source>
        <dbReference type="EMBL" id="ONF42475.1"/>
    </source>
</evidence>
<dbReference type="SUPFAM" id="SSF53955">
    <property type="entry name" value="Lysozyme-like"/>
    <property type="match status" value="1"/>
</dbReference>
<dbReference type="OrthoDB" id="9808681at2"/>
<evidence type="ECO:0000313" key="3">
    <source>
        <dbReference type="Proteomes" id="UP000189339"/>
    </source>
</evidence>
<protein>
    <submittedName>
        <fullName evidence="2">Lytic transglycosylase</fullName>
    </submittedName>
</protein>
<feature type="domain" description="Transglycosylase SLT" evidence="1">
    <location>
        <begin position="33"/>
        <end position="117"/>
    </location>
</feature>
<keyword evidence="3" id="KW-1185">Reference proteome</keyword>
<dbReference type="STRING" id="135739.BTO32_14775"/>
<dbReference type="InterPro" id="IPR008258">
    <property type="entry name" value="Transglycosylase_SLT_dom_1"/>
</dbReference>
<comment type="caution">
    <text evidence="2">The sequence shown here is derived from an EMBL/GenBank/DDBJ whole genome shotgun (WGS) entry which is preliminary data.</text>
</comment>
<dbReference type="CDD" id="cd13400">
    <property type="entry name" value="LT_IagB-like"/>
    <property type="match status" value="1"/>
</dbReference>
<organism evidence="2 3">
    <name type="scientific">Marinobacter lutaoensis</name>
    <dbReference type="NCBI Taxonomy" id="135739"/>
    <lineage>
        <taxon>Bacteria</taxon>
        <taxon>Pseudomonadati</taxon>
        <taxon>Pseudomonadota</taxon>
        <taxon>Gammaproteobacteria</taxon>
        <taxon>Pseudomonadales</taxon>
        <taxon>Marinobacteraceae</taxon>
        <taxon>Marinobacter</taxon>
    </lineage>
</organism>
<proteinExistence type="predicted"/>
<dbReference type="Gene3D" id="1.10.530.10">
    <property type="match status" value="1"/>
</dbReference>
<name>A0A1V2DPC5_9GAMM</name>
<dbReference type="AlphaFoldDB" id="A0A1V2DPC5"/>
<gene>
    <name evidence="2" type="ORF">BTO32_14775</name>
</gene>
<accession>A0A1V2DPC5</accession>
<dbReference type="InterPro" id="IPR023346">
    <property type="entry name" value="Lysozyme-like_dom_sf"/>
</dbReference>
<dbReference type="EMBL" id="MSCW01000009">
    <property type="protein sequence ID" value="ONF42475.1"/>
    <property type="molecule type" value="Genomic_DNA"/>
</dbReference>